<organism evidence="7 8">
    <name type="scientific">Pycnoporus cinnabarinus</name>
    <name type="common">Cinnabar-red polypore</name>
    <name type="synonym">Trametes cinnabarina</name>
    <dbReference type="NCBI Taxonomy" id="5643"/>
    <lineage>
        <taxon>Eukaryota</taxon>
        <taxon>Fungi</taxon>
        <taxon>Dikarya</taxon>
        <taxon>Basidiomycota</taxon>
        <taxon>Agaricomycotina</taxon>
        <taxon>Agaricomycetes</taxon>
        <taxon>Polyporales</taxon>
        <taxon>Polyporaceae</taxon>
        <taxon>Trametes</taxon>
    </lineage>
</organism>
<dbReference type="UniPathway" id="UPA00850"/>
<keyword evidence="6" id="KW-0460">Magnesium</keyword>
<dbReference type="GO" id="GO:0005739">
    <property type="term" value="C:mitochondrion"/>
    <property type="evidence" value="ECO:0007669"/>
    <property type="project" value="TreeGrafter"/>
</dbReference>
<keyword evidence="3" id="KW-0479">Metal-binding</keyword>
<dbReference type="AlphaFoldDB" id="A0A060SF44"/>
<keyword evidence="5" id="KW-0067">ATP-binding</keyword>
<dbReference type="InterPro" id="IPR036615">
    <property type="entry name" value="Mur_ligase_C_dom_sf"/>
</dbReference>
<evidence type="ECO:0000313" key="7">
    <source>
        <dbReference type="EMBL" id="CDO70854.1"/>
    </source>
</evidence>
<dbReference type="InterPro" id="IPR036565">
    <property type="entry name" value="Mur-like_cat_sf"/>
</dbReference>
<dbReference type="InterPro" id="IPR001645">
    <property type="entry name" value="Folylpolyglutamate_synth"/>
</dbReference>
<dbReference type="SUPFAM" id="SSF53623">
    <property type="entry name" value="MurD-like peptide ligases, catalytic domain"/>
    <property type="match status" value="1"/>
</dbReference>
<dbReference type="Proteomes" id="UP000029665">
    <property type="component" value="Unassembled WGS sequence"/>
</dbReference>
<evidence type="ECO:0000256" key="2">
    <source>
        <dbReference type="ARBA" id="ARBA00022598"/>
    </source>
</evidence>
<dbReference type="GO" id="GO:0005829">
    <property type="term" value="C:cytosol"/>
    <property type="evidence" value="ECO:0007669"/>
    <property type="project" value="TreeGrafter"/>
</dbReference>
<dbReference type="PROSITE" id="PS01011">
    <property type="entry name" value="FOLYLPOLYGLU_SYNT_1"/>
    <property type="match status" value="1"/>
</dbReference>
<dbReference type="Gene3D" id="3.40.1190.10">
    <property type="entry name" value="Mur-like, catalytic domain"/>
    <property type="match status" value="1"/>
</dbReference>
<evidence type="ECO:0000256" key="1">
    <source>
        <dbReference type="ARBA" id="ARBA00008276"/>
    </source>
</evidence>
<accession>A0A060SF44</accession>
<dbReference type="PANTHER" id="PTHR11136">
    <property type="entry name" value="FOLYLPOLYGLUTAMATE SYNTHASE-RELATED"/>
    <property type="match status" value="1"/>
</dbReference>
<dbReference type="GO" id="GO:0005524">
    <property type="term" value="F:ATP binding"/>
    <property type="evidence" value="ECO:0007669"/>
    <property type="project" value="UniProtKB-KW"/>
</dbReference>
<sequence length="510" mass="54462">MSIDLSLDRIRKLLNFLPPYTRPTIHVAGTNGKGSVCAVVSSILSATSPPFVTGRFNSPHLVSILDCICIDNAPVSNEVYTTARELVERTNAENGIAASNFELLTCTAFLIFERAAVDVVVLEVGMGGRLDATNAVPDDCVLVSALTAVDLDHQAFLGNTIEAIAREKAAIARPGKPFVIGPQLHPEAAEAARAVAQAAGAVLAPPALVTAVNEARADANDVLATIVRLGAPPPRPVKISMTGFPEPVHASLPLHGDHQLANLEVATGIISALLTQPVAQRFGIQFQARITPTTLARGILRTRWPGRLSYHTVRLAQPSISDEDPLGITVLADGAHNPASASALANYLLDLFQKSPSESSPRSLVLTYILGLSHSPPKTPAQTLEPLFALRNRIPQCVHVRIGAALLRFTPPENMPWVRPVPPSDMRAAIKSAIPAIASDWELWPEPDAAAPEGDDDPTRTLEQALQWAAARRRDGEDALVVVAGSLYLVADFYRFLDRLGQAQGIWGAN</sequence>
<evidence type="ECO:0000256" key="6">
    <source>
        <dbReference type="ARBA" id="ARBA00022842"/>
    </source>
</evidence>
<keyword evidence="2" id="KW-0436">Ligase</keyword>
<dbReference type="SUPFAM" id="SSF53244">
    <property type="entry name" value="MurD-like peptide ligases, peptide-binding domain"/>
    <property type="match status" value="1"/>
</dbReference>
<dbReference type="Gene3D" id="3.90.190.20">
    <property type="entry name" value="Mur ligase, C-terminal domain"/>
    <property type="match status" value="1"/>
</dbReference>
<dbReference type="GO" id="GO:0008841">
    <property type="term" value="F:dihydrofolate synthase activity"/>
    <property type="evidence" value="ECO:0007669"/>
    <property type="project" value="TreeGrafter"/>
</dbReference>
<keyword evidence="8" id="KW-1185">Reference proteome</keyword>
<dbReference type="PANTHER" id="PTHR11136:SF0">
    <property type="entry name" value="DIHYDROFOLATE SYNTHETASE-RELATED"/>
    <property type="match status" value="1"/>
</dbReference>
<comment type="similarity">
    <text evidence="1">Belongs to the folylpolyglutamate synthase family.</text>
</comment>
<proteinExistence type="inferred from homology"/>
<name>A0A060SF44_PYCCI</name>
<reference evidence="7" key="1">
    <citation type="submission" date="2014-01" db="EMBL/GenBank/DDBJ databases">
        <title>The genome of the white-rot fungus Pycnoporus cinnabarinus: a basidiomycete model with a versatile arsenal for lignocellulosic biomass breakdown.</title>
        <authorList>
            <person name="Levasseur A."/>
            <person name="Lomascolo A."/>
            <person name="Ruiz-Duenas F.J."/>
            <person name="Uzan E."/>
            <person name="Piumi F."/>
            <person name="Kues U."/>
            <person name="Ram A.F.J."/>
            <person name="Murat C."/>
            <person name="Haon M."/>
            <person name="Benoit I."/>
            <person name="Arfi Y."/>
            <person name="Chevret D."/>
            <person name="Drula E."/>
            <person name="Kwon M.J."/>
            <person name="Gouret P."/>
            <person name="Lesage-Meessen L."/>
            <person name="Lombard V."/>
            <person name="Mariette J."/>
            <person name="Noirot C."/>
            <person name="Park J."/>
            <person name="Patyshakuliyeva A."/>
            <person name="Wieneger R.A.B."/>
            <person name="Wosten H.A.B."/>
            <person name="Martin F."/>
            <person name="Coutinho P.M."/>
            <person name="de Vries R."/>
            <person name="Martinez A.T."/>
            <person name="Klopp C."/>
            <person name="Pontarotti P."/>
            <person name="Henrissat B."/>
            <person name="Record E."/>
        </authorList>
    </citation>
    <scope>NUCLEOTIDE SEQUENCE [LARGE SCALE GENOMIC DNA]</scope>
    <source>
        <strain evidence="7">BRFM137</strain>
    </source>
</reference>
<comment type="caution">
    <text evidence="7">The sequence shown here is derived from an EMBL/GenBank/DDBJ whole genome shotgun (WGS) entry which is preliminary data.</text>
</comment>
<dbReference type="InterPro" id="IPR018109">
    <property type="entry name" value="Folylpolyglutamate_synth_CS"/>
</dbReference>
<evidence type="ECO:0000313" key="8">
    <source>
        <dbReference type="Proteomes" id="UP000029665"/>
    </source>
</evidence>
<protein>
    <submittedName>
        <fullName evidence="7">Uncharacterized protein</fullName>
    </submittedName>
</protein>
<keyword evidence="4" id="KW-0547">Nucleotide-binding</keyword>
<dbReference type="STRING" id="5643.A0A060SF44"/>
<evidence type="ECO:0000256" key="3">
    <source>
        <dbReference type="ARBA" id="ARBA00022723"/>
    </source>
</evidence>
<gene>
    <name evidence="7" type="ORF">BN946_scf184801.g47</name>
</gene>
<dbReference type="GO" id="GO:0004326">
    <property type="term" value="F:tetrahydrofolylpolyglutamate synthase activity"/>
    <property type="evidence" value="ECO:0007669"/>
    <property type="project" value="InterPro"/>
</dbReference>
<dbReference type="HOGENOM" id="CLU_015869_2_0_1"/>
<dbReference type="EMBL" id="CCBP010000093">
    <property type="protein sequence ID" value="CDO70854.1"/>
    <property type="molecule type" value="Genomic_DNA"/>
</dbReference>
<evidence type="ECO:0000256" key="5">
    <source>
        <dbReference type="ARBA" id="ARBA00022840"/>
    </source>
</evidence>
<dbReference type="OrthoDB" id="5212574at2759"/>
<dbReference type="OMA" id="SIHDRIC"/>
<evidence type="ECO:0000256" key="4">
    <source>
        <dbReference type="ARBA" id="ARBA00022741"/>
    </source>
</evidence>
<dbReference type="GO" id="GO:0046872">
    <property type="term" value="F:metal ion binding"/>
    <property type="evidence" value="ECO:0007669"/>
    <property type="project" value="UniProtKB-KW"/>
</dbReference>
<dbReference type="NCBIfam" id="TIGR01499">
    <property type="entry name" value="folC"/>
    <property type="match status" value="1"/>
</dbReference>